<evidence type="ECO:0000256" key="1">
    <source>
        <dbReference type="SAM" id="Phobius"/>
    </source>
</evidence>
<organism evidence="2 3">
    <name type="scientific">Onchocerca flexuosa</name>
    <dbReference type="NCBI Taxonomy" id="387005"/>
    <lineage>
        <taxon>Eukaryota</taxon>
        <taxon>Metazoa</taxon>
        <taxon>Ecdysozoa</taxon>
        <taxon>Nematoda</taxon>
        <taxon>Chromadorea</taxon>
        <taxon>Rhabditida</taxon>
        <taxon>Spirurina</taxon>
        <taxon>Spiruromorpha</taxon>
        <taxon>Filarioidea</taxon>
        <taxon>Onchocercidae</taxon>
        <taxon>Onchocerca</taxon>
    </lineage>
</organism>
<keyword evidence="1" id="KW-1133">Transmembrane helix</keyword>
<keyword evidence="1" id="KW-0472">Membrane</keyword>
<dbReference type="EMBL" id="KZ270017">
    <property type="protein sequence ID" value="OZC08024.1"/>
    <property type="molecule type" value="Genomic_DNA"/>
</dbReference>
<protein>
    <submittedName>
        <fullName evidence="2">Uncharacterized protein</fullName>
    </submittedName>
</protein>
<evidence type="ECO:0000313" key="3">
    <source>
        <dbReference type="Proteomes" id="UP000242913"/>
    </source>
</evidence>
<feature type="transmembrane region" description="Helical" evidence="1">
    <location>
        <begin position="26"/>
        <end position="50"/>
    </location>
</feature>
<sequence length="59" mass="6714">MFAFETKLIISMDLCKKASELAHNVIFNIILVVVIIISTTAIVVGIWTMFKRTNHFAIF</sequence>
<dbReference type="AlphaFoldDB" id="A0A238BSP6"/>
<accession>A0A238BSP6</accession>
<keyword evidence="1" id="KW-0812">Transmembrane</keyword>
<name>A0A238BSP6_9BILA</name>
<keyword evidence="3" id="KW-1185">Reference proteome</keyword>
<gene>
    <name evidence="2" type="ORF">X798_05020</name>
</gene>
<proteinExistence type="predicted"/>
<evidence type="ECO:0000313" key="2">
    <source>
        <dbReference type="EMBL" id="OZC08024.1"/>
    </source>
</evidence>
<dbReference type="Proteomes" id="UP000242913">
    <property type="component" value="Unassembled WGS sequence"/>
</dbReference>
<reference evidence="2 3" key="1">
    <citation type="submission" date="2015-12" db="EMBL/GenBank/DDBJ databases">
        <title>Draft genome of the nematode, Onchocerca flexuosa.</title>
        <authorList>
            <person name="Mitreva M."/>
        </authorList>
    </citation>
    <scope>NUCLEOTIDE SEQUENCE [LARGE SCALE GENOMIC DNA]</scope>
    <source>
        <strain evidence="2">Red Deer</strain>
    </source>
</reference>